<dbReference type="Proteomes" id="UP000195573">
    <property type="component" value="Chromosome"/>
</dbReference>
<sequence>MDNNNNTAFLDNDNGNGITHVRNDARGMGQSADVQEINNGYLTIDQNSFSTSIPSEKFPHVEKFQQEGPFAIYKFQQETPQGQQGQPAPAQPEQKQAPQGGQAAPPENQPAEEPADDNQQQAEESTEGISETEMKVIELTNAERRKNGLSDLKADASLSNVARDKSKDMQTNNYFSHTSPTHGSPFDMMRDYGISYNTAGENIAMGQRSPEEVVQAWMDSEGHRKNILTPDFTHIGVGYVEEGNYWTQMFIGK</sequence>
<keyword evidence="4" id="KW-1185">Reference proteome</keyword>
<proteinExistence type="predicted"/>
<dbReference type="PANTHER" id="PTHR31157:SF1">
    <property type="entry name" value="SCP DOMAIN-CONTAINING PROTEIN"/>
    <property type="match status" value="1"/>
</dbReference>
<dbReference type="InterPro" id="IPR014044">
    <property type="entry name" value="CAP_dom"/>
</dbReference>
<dbReference type="NCBIfam" id="TIGR02909">
    <property type="entry name" value="spore_YkwD"/>
    <property type="match status" value="1"/>
</dbReference>
<evidence type="ECO:0000313" key="4">
    <source>
        <dbReference type="Proteomes" id="UP000195573"/>
    </source>
</evidence>
<dbReference type="SUPFAM" id="SSF55797">
    <property type="entry name" value="PR-1-like"/>
    <property type="match status" value="1"/>
</dbReference>
<dbReference type="CDD" id="cd05379">
    <property type="entry name" value="CAP_bacterial"/>
    <property type="match status" value="1"/>
</dbReference>
<dbReference type="Pfam" id="PF00188">
    <property type="entry name" value="CAP"/>
    <property type="match status" value="1"/>
</dbReference>
<feature type="compositionally biased region" description="Polar residues" evidence="1">
    <location>
        <begin position="117"/>
        <end position="129"/>
    </location>
</feature>
<protein>
    <recommendedName>
        <fullName evidence="2">SCP domain-containing protein</fullName>
    </recommendedName>
</protein>
<dbReference type="InterPro" id="IPR035940">
    <property type="entry name" value="CAP_sf"/>
</dbReference>
<dbReference type="EMBL" id="CP020880">
    <property type="protein sequence ID" value="ART78610.1"/>
    <property type="molecule type" value="Genomic_DNA"/>
</dbReference>
<name>A0ABN4ZK82_9BACI</name>
<feature type="compositionally biased region" description="Low complexity" evidence="1">
    <location>
        <begin position="79"/>
        <end position="112"/>
    </location>
</feature>
<dbReference type="InterPro" id="IPR014258">
    <property type="entry name" value="CAP_domain_YkwD-like"/>
</dbReference>
<gene>
    <name evidence="3" type="ORF">B4U37_11290</name>
</gene>
<organism evidence="3 4">
    <name type="scientific">Sutcliffiella horikoshii</name>
    <dbReference type="NCBI Taxonomy" id="79883"/>
    <lineage>
        <taxon>Bacteria</taxon>
        <taxon>Bacillati</taxon>
        <taxon>Bacillota</taxon>
        <taxon>Bacilli</taxon>
        <taxon>Bacillales</taxon>
        <taxon>Bacillaceae</taxon>
        <taxon>Sutcliffiella</taxon>
    </lineage>
</organism>
<accession>A0ABN4ZK82</accession>
<evidence type="ECO:0000256" key="1">
    <source>
        <dbReference type="SAM" id="MobiDB-lite"/>
    </source>
</evidence>
<evidence type="ECO:0000313" key="3">
    <source>
        <dbReference type="EMBL" id="ART78610.1"/>
    </source>
</evidence>
<dbReference type="PANTHER" id="PTHR31157">
    <property type="entry name" value="SCP DOMAIN-CONTAINING PROTEIN"/>
    <property type="match status" value="1"/>
</dbReference>
<feature type="domain" description="SCP" evidence="2">
    <location>
        <begin position="138"/>
        <end position="250"/>
    </location>
</feature>
<dbReference type="Gene3D" id="3.40.33.10">
    <property type="entry name" value="CAP"/>
    <property type="match status" value="1"/>
</dbReference>
<evidence type="ECO:0000259" key="2">
    <source>
        <dbReference type="Pfam" id="PF00188"/>
    </source>
</evidence>
<feature type="region of interest" description="Disordered" evidence="1">
    <location>
        <begin position="79"/>
        <end position="133"/>
    </location>
</feature>
<reference evidence="3 4" key="1">
    <citation type="submission" date="2017-04" db="EMBL/GenBank/DDBJ databases">
        <title>Complete Genome Sequence of the Bacillus horikoshii 20a strain from Cuatro Cienegas, Coahuila, Mexico.</title>
        <authorList>
            <person name="Zarza E."/>
            <person name="Alcaraz L.D."/>
            <person name="Aguilar-Salinas B."/>
            <person name="Islas A."/>
            <person name="Olmedo-Alvarez G."/>
        </authorList>
    </citation>
    <scope>NUCLEOTIDE SEQUENCE [LARGE SCALE GENOMIC DNA]</scope>
    <source>
        <strain evidence="3 4">20a</strain>
    </source>
</reference>